<dbReference type="AlphaFoldDB" id="A0A381PR45"/>
<dbReference type="PANTHER" id="PTHR44051">
    <property type="entry name" value="GLUTATHIONE S-TRANSFERASE-RELATED"/>
    <property type="match status" value="1"/>
</dbReference>
<proteinExistence type="predicted"/>
<dbReference type="CDD" id="cd03046">
    <property type="entry name" value="GST_N_GTT1_like"/>
    <property type="match status" value="1"/>
</dbReference>
<dbReference type="InterPro" id="IPR040079">
    <property type="entry name" value="Glutathione_S-Trfase"/>
</dbReference>
<evidence type="ECO:0000313" key="3">
    <source>
        <dbReference type="EMBL" id="SUZ68948.1"/>
    </source>
</evidence>
<dbReference type="InterPro" id="IPR004046">
    <property type="entry name" value="GST_C"/>
</dbReference>
<dbReference type="EMBL" id="UINC01001048">
    <property type="protein sequence ID" value="SUZ68948.1"/>
    <property type="molecule type" value="Genomic_DNA"/>
</dbReference>
<gene>
    <name evidence="3" type="ORF">METZ01_LOCUS21802</name>
</gene>
<feature type="domain" description="GST C-terminal" evidence="2">
    <location>
        <begin position="84"/>
        <end position="204"/>
    </location>
</feature>
<dbReference type="InterPro" id="IPR004045">
    <property type="entry name" value="Glutathione_S-Trfase_N"/>
</dbReference>
<dbReference type="PROSITE" id="PS50405">
    <property type="entry name" value="GST_CTER"/>
    <property type="match status" value="1"/>
</dbReference>
<evidence type="ECO:0000259" key="1">
    <source>
        <dbReference type="PROSITE" id="PS50404"/>
    </source>
</evidence>
<dbReference type="Gene3D" id="3.40.30.10">
    <property type="entry name" value="Glutaredoxin"/>
    <property type="match status" value="1"/>
</dbReference>
<dbReference type="SFLD" id="SFLDS00019">
    <property type="entry name" value="Glutathione_Transferase_(cytos"/>
    <property type="match status" value="1"/>
</dbReference>
<dbReference type="Pfam" id="PF00043">
    <property type="entry name" value="GST_C"/>
    <property type="match status" value="1"/>
</dbReference>
<dbReference type="InterPro" id="IPR010987">
    <property type="entry name" value="Glutathione-S-Trfase_C-like"/>
</dbReference>
<sequence>MIKLYHIPRTRSVRIIWLLEELGLDYEVEVLTGDAKSAPAFLKISPFGKVPAIEDGDLVLTESVAIVQYILSEYGQGRLHPPVDSKEYAQFLQWLNFGEATLMQPIAEVIVNKLFRPEEHQHQFSIDNGTKNFSDMARVIDGVLANSDYLVGDAFTAADIVTGYSLNVADMLGLISETDGIAHLRDYIDRLRSREAFKKIADYN</sequence>
<evidence type="ECO:0000259" key="2">
    <source>
        <dbReference type="PROSITE" id="PS50405"/>
    </source>
</evidence>
<organism evidence="3">
    <name type="scientific">marine metagenome</name>
    <dbReference type="NCBI Taxonomy" id="408172"/>
    <lineage>
        <taxon>unclassified sequences</taxon>
        <taxon>metagenomes</taxon>
        <taxon>ecological metagenomes</taxon>
    </lineage>
</organism>
<dbReference type="InterPro" id="IPR036249">
    <property type="entry name" value="Thioredoxin-like_sf"/>
</dbReference>
<reference evidence="3" key="1">
    <citation type="submission" date="2018-05" db="EMBL/GenBank/DDBJ databases">
        <authorList>
            <person name="Lanie J.A."/>
            <person name="Ng W.-L."/>
            <person name="Kazmierczak K.M."/>
            <person name="Andrzejewski T.M."/>
            <person name="Davidsen T.M."/>
            <person name="Wayne K.J."/>
            <person name="Tettelin H."/>
            <person name="Glass J.I."/>
            <person name="Rusch D."/>
            <person name="Podicherti R."/>
            <person name="Tsui H.-C.T."/>
            <person name="Winkler M.E."/>
        </authorList>
    </citation>
    <scope>NUCLEOTIDE SEQUENCE</scope>
</reference>
<dbReference type="InterPro" id="IPR036282">
    <property type="entry name" value="Glutathione-S-Trfase_C_sf"/>
</dbReference>
<dbReference type="SFLD" id="SFLDG00358">
    <property type="entry name" value="Main_(cytGST)"/>
    <property type="match status" value="1"/>
</dbReference>
<dbReference type="SUPFAM" id="SSF47616">
    <property type="entry name" value="GST C-terminal domain-like"/>
    <property type="match status" value="1"/>
</dbReference>
<protein>
    <recommendedName>
        <fullName evidence="4">GST N-terminal domain-containing protein</fullName>
    </recommendedName>
</protein>
<feature type="domain" description="GST N-terminal" evidence="1">
    <location>
        <begin position="1"/>
        <end position="78"/>
    </location>
</feature>
<dbReference type="PROSITE" id="PS50404">
    <property type="entry name" value="GST_NTER"/>
    <property type="match status" value="1"/>
</dbReference>
<dbReference type="SFLD" id="SFLDG01150">
    <property type="entry name" value="Main.1:_Beta-like"/>
    <property type="match status" value="1"/>
</dbReference>
<evidence type="ECO:0008006" key="4">
    <source>
        <dbReference type="Google" id="ProtNLM"/>
    </source>
</evidence>
<accession>A0A381PR45</accession>
<dbReference type="PANTHER" id="PTHR44051:SF21">
    <property type="entry name" value="GLUTATHIONE S-TRANSFERASE FAMILY PROTEIN"/>
    <property type="match status" value="1"/>
</dbReference>
<name>A0A381PR45_9ZZZZ</name>
<dbReference type="SUPFAM" id="SSF52833">
    <property type="entry name" value="Thioredoxin-like"/>
    <property type="match status" value="1"/>
</dbReference>
<dbReference type="Gene3D" id="1.20.1050.10">
    <property type="match status" value="1"/>
</dbReference>
<dbReference type="Pfam" id="PF02798">
    <property type="entry name" value="GST_N"/>
    <property type="match status" value="1"/>
</dbReference>